<evidence type="ECO:0000259" key="2">
    <source>
        <dbReference type="Pfam" id="PF13477"/>
    </source>
</evidence>
<feature type="domain" description="Glycosyl transferase family 1" evidence="1">
    <location>
        <begin position="185"/>
        <end position="347"/>
    </location>
</feature>
<dbReference type="InterPro" id="IPR028098">
    <property type="entry name" value="Glyco_trans_4-like_N"/>
</dbReference>
<dbReference type="CDD" id="cd03808">
    <property type="entry name" value="GT4_CapM-like"/>
    <property type="match status" value="1"/>
</dbReference>
<gene>
    <name evidence="3" type="ORF">PM10SUCC1_06650</name>
</gene>
<accession>A0A9W6GJ75</accession>
<dbReference type="SUPFAM" id="SSF53756">
    <property type="entry name" value="UDP-Glycosyltransferase/glycogen phosphorylase"/>
    <property type="match status" value="1"/>
</dbReference>
<dbReference type="PANTHER" id="PTHR12526">
    <property type="entry name" value="GLYCOSYLTRANSFERASE"/>
    <property type="match status" value="1"/>
</dbReference>
<sequence length="369" mass="42310">MAKRIAMVVNEAWNMYNFRGGLIKKLMERGHEVTVIAPKDEFTGRLEEMGVRVIDIEINSKGVNPVEDFKLISDFRKIYRREKFDEVFHYTIKPIIYGTIGARLAGVKSVGVTTGLGYAFINENLVSKIVKYLYKFSLLFTRDVWFLNNQDRREFLARKIIPEKKAFVLPGEGIDLEEFRPLAKKRDDGKLVFLMVARALWDKGVREYFEAAREIRSKNTDVEFWFLGKIGVPNPTAVPKEFVDEYVKDGVINYLGVTDSVAEVVRDADCFVLPSYREGISRVIMEAASMEKPVIATDVPGCAELVDRGVNGYLCAPRDSSSLREAMEAFIELSQDEREEMGRAGRRKMRDEFSLERVCQVYVDFLEKI</sequence>
<dbReference type="InterPro" id="IPR001296">
    <property type="entry name" value="Glyco_trans_1"/>
</dbReference>
<organism evidence="3 4">
    <name type="scientific">Propionigenium maris DSM 9537</name>
    <dbReference type="NCBI Taxonomy" id="1123000"/>
    <lineage>
        <taxon>Bacteria</taxon>
        <taxon>Fusobacteriati</taxon>
        <taxon>Fusobacteriota</taxon>
        <taxon>Fusobacteriia</taxon>
        <taxon>Fusobacteriales</taxon>
        <taxon>Fusobacteriaceae</taxon>
        <taxon>Propionigenium</taxon>
    </lineage>
</organism>
<dbReference type="Proteomes" id="UP001144471">
    <property type="component" value="Unassembled WGS sequence"/>
</dbReference>
<evidence type="ECO:0000313" key="3">
    <source>
        <dbReference type="EMBL" id="GLI55150.1"/>
    </source>
</evidence>
<keyword evidence="4" id="KW-1185">Reference proteome</keyword>
<dbReference type="GO" id="GO:0016757">
    <property type="term" value="F:glycosyltransferase activity"/>
    <property type="evidence" value="ECO:0007669"/>
    <property type="project" value="InterPro"/>
</dbReference>
<dbReference type="EMBL" id="BSDY01000002">
    <property type="protein sequence ID" value="GLI55150.1"/>
    <property type="molecule type" value="Genomic_DNA"/>
</dbReference>
<evidence type="ECO:0000259" key="1">
    <source>
        <dbReference type="Pfam" id="PF00534"/>
    </source>
</evidence>
<evidence type="ECO:0000313" key="4">
    <source>
        <dbReference type="Proteomes" id="UP001144471"/>
    </source>
</evidence>
<dbReference type="RefSeq" id="WP_281833430.1">
    <property type="nucleotide sequence ID" value="NZ_BSDY01000002.1"/>
</dbReference>
<dbReference type="PANTHER" id="PTHR12526:SF638">
    <property type="entry name" value="SPORE COAT PROTEIN SA"/>
    <property type="match status" value="1"/>
</dbReference>
<comment type="caution">
    <text evidence="3">The sequence shown here is derived from an EMBL/GenBank/DDBJ whole genome shotgun (WGS) entry which is preliminary data.</text>
</comment>
<dbReference type="Pfam" id="PF00534">
    <property type="entry name" value="Glycos_transf_1"/>
    <property type="match status" value="1"/>
</dbReference>
<name>A0A9W6GJ75_9FUSO</name>
<keyword evidence="3" id="KW-0808">Transferase</keyword>
<reference evidence="3" key="1">
    <citation type="submission" date="2022-12" db="EMBL/GenBank/DDBJ databases">
        <title>Reference genome sequencing for broad-spectrum identification of bacterial and archaeal isolates by mass spectrometry.</title>
        <authorList>
            <person name="Sekiguchi Y."/>
            <person name="Tourlousse D.M."/>
        </authorList>
    </citation>
    <scope>NUCLEOTIDE SEQUENCE</scope>
    <source>
        <strain evidence="3">10succ1</strain>
    </source>
</reference>
<protein>
    <submittedName>
        <fullName evidence="3">Glycosyl transferase</fullName>
    </submittedName>
</protein>
<dbReference type="AlphaFoldDB" id="A0A9W6GJ75"/>
<feature type="domain" description="Glycosyltransferase subfamily 4-like N-terminal" evidence="2">
    <location>
        <begin position="4"/>
        <end position="144"/>
    </location>
</feature>
<dbReference type="Pfam" id="PF13477">
    <property type="entry name" value="Glyco_trans_4_2"/>
    <property type="match status" value="1"/>
</dbReference>
<dbReference type="Gene3D" id="3.40.50.2000">
    <property type="entry name" value="Glycogen Phosphorylase B"/>
    <property type="match status" value="2"/>
</dbReference>
<proteinExistence type="predicted"/>